<dbReference type="InterPro" id="IPR011852">
    <property type="entry name" value="TRAP_TAXI"/>
</dbReference>
<dbReference type="SUPFAM" id="SSF53850">
    <property type="entry name" value="Periplasmic binding protein-like II"/>
    <property type="match status" value="1"/>
</dbReference>
<proteinExistence type="predicted"/>
<accession>A0A481W5X3</accession>
<reference evidence="1" key="1">
    <citation type="submission" date="2019-01" db="EMBL/GenBank/DDBJ databases">
        <authorList>
            <person name="Hylling O."/>
            <person name="Carstens A.B."/>
            <person name="Hansen L.H."/>
        </authorList>
    </citation>
    <scope>NUCLEOTIDE SEQUENCE [LARGE SCALE GENOMIC DNA]</scope>
</reference>
<dbReference type="Gene3D" id="3.40.190.10">
    <property type="entry name" value="Periplasmic binding protein-like II"/>
    <property type="match status" value="1"/>
</dbReference>
<dbReference type="RefSeq" id="YP_009820418.1">
    <property type="nucleotide sequence ID" value="NC_048166.1"/>
</dbReference>
<dbReference type="PROSITE" id="PS51257">
    <property type="entry name" value="PROKAR_LIPOPROTEIN"/>
    <property type="match status" value="1"/>
</dbReference>
<dbReference type="Proteomes" id="UP000293575">
    <property type="component" value="Segment"/>
</dbReference>
<organism evidence="1 2">
    <name type="scientific">Pseudomonas phage Lana</name>
    <dbReference type="NCBI Taxonomy" id="2530172"/>
    <lineage>
        <taxon>Viruses</taxon>
        <taxon>Duplodnaviria</taxon>
        <taxon>Heunggongvirae</taxon>
        <taxon>Uroviricota</taxon>
        <taxon>Caudoviricetes</taxon>
        <taxon>Lanavirus</taxon>
        <taxon>Lanavirus lana</taxon>
    </lineage>
</organism>
<dbReference type="GeneID" id="55011854"/>
<sequence length="304" mass="32279">MKHTMSSRWTGLILSAFLSLASCLAYAAPPPTLKFCTGGVGGFYEGLGTSIGGKITGDIGNTLKVMTTGGSVDNAKKLKAGDCDIAIIQSDAVITQPMPASFKAVNAHEEVVYWLFPKGGKVEDFGDMEDDAVAKKYAFATVKGSGAAVTLNNWIKTDKDYAGAVPVEFKDWYSAAEAVAQGFTMDSGVRVDIAGMLYIGRLGMLPADITSDFGSQLIVGEVNDDSFESAKDANGNELYTHCKIPKGKTSGLERSNSVSDQSTYCLRAQVVFNNAYLTGLDEAETTAVRRAVDKGINSTVKVVR</sequence>
<protein>
    <submittedName>
        <fullName evidence="1">Uncharacterized protein</fullName>
    </submittedName>
</protein>
<evidence type="ECO:0000313" key="1">
    <source>
        <dbReference type="EMBL" id="QBJ04486.1"/>
    </source>
</evidence>
<evidence type="ECO:0000313" key="2">
    <source>
        <dbReference type="Proteomes" id="UP000293575"/>
    </source>
</evidence>
<name>A0A481W5X3_9CAUD</name>
<dbReference type="Pfam" id="PF16868">
    <property type="entry name" value="NMT1_3"/>
    <property type="match status" value="1"/>
</dbReference>
<keyword evidence="2" id="KW-1185">Reference proteome</keyword>
<dbReference type="EMBL" id="MK473373">
    <property type="protein sequence ID" value="QBJ04486.1"/>
    <property type="molecule type" value="Genomic_DNA"/>
</dbReference>
<dbReference type="KEGG" id="vg:55011854"/>